<feature type="compositionally biased region" description="Polar residues" evidence="8">
    <location>
        <begin position="1306"/>
        <end position="1322"/>
    </location>
</feature>
<feature type="transmembrane region" description="Helical" evidence="9">
    <location>
        <begin position="711"/>
        <end position="737"/>
    </location>
</feature>
<evidence type="ECO:0000313" key="12">
    <source>
        <dbReference type="Proteomes" id="UP001219934"/>
    </source>
</evidence>
<dbReference type="GO" id="GO:0008158">
    <property type="term" value="F:hedgehog receptor activity"/>
    <property type="evidence" value="ECO:0007669"/>
    <property type="project" value="InterPro"/>
</dbReference>
<feature type="transmembrane region" description="Helical" evidence="9">
    <location>
        <begin position="1043"/>
        <end position="1067"/>
    </location>
</feature>
<dbReference type="NCBIfam" id="TIGR00918">
    <property type="entry name" value="2A060602"/>
    <property type="match status" value="1"/>
</dbReference>
<feature type="transmembrane region" description="Helical" evidence="9">
    <location>
        <begin position="1014"/>
        <end position="1036"/>
    </location>
</feature>
<dbReference type="InterPro" id="IPR000731">
    <property type="entry name" value="SSD"/>
</dbReference>
<feature type="transmembrane region" description="Helical" evidence="9">
    <location>
        <begin position="376"/>
        <end position="395"/>
    </location>
</feature>
<evidence type="ECO:0000256" key="6">
    <source>
        <dbReference type="ARBA" id="ARBA00023170"/>
    </source>
</evidence>
<evidence type="ECO:0000259" key="10">
    <source>
        <dbReference type="PROSITE" id="PS50156"/>
    </source>
</evidence>
<keyword evidence="12" id="KW-1185">Reference proteome</keyword>
<evidence type="ECO:0000256" key="5">
    <source>
        <dbReference type="ARBA" id="ARBA00023136"/>
    </source>
</evidence>
<feature type="domain" description="SSD" evidence="10">
    <location>
        <begin position="375"/>
        <end position="533"/>
    </location>
</feature>
<organism evidence="11 12">
    <name type="scientific">Pogonophryne albipinna</name>
    <dbReference type="NCBI Taxonomy" id="1090488"/>
    <lineage>
        <taxon>Eukaryota</taxon>
        <taxon>Metazoa</taxon>
        <taxon>Chordata</taxon>
        <taxon>Craniata</taxon>
        <taxon>Vertebrata</taxon>
        <taxon>Euteleostomi</taxon>
        <taxon>Actinopterygii</taxon>
        <taxon>Neopterygii</taxon>
        <taxon>Teleostei</taxon>
        <taxon>Neoteleostei</taxon>
        <taxon>Acanthomorphata</taxon>
        <taxon>Eupercaria</taxon>
        <taxon>Perciformes</taxon>
        <taxon>Notothenioidei</taxon>
        <taxon>Pogonophryne</taxon>
    </lineage>
</organism>
<feature type="region of interest" description="Disordered" evidence="8">
    <location>
        <begin position="1244"/>
        <end position="1322"/>
    </location>
</feature>
<feature type="transmembrane region" description="Helical" evidence="9">
    <location>
        <begin position="508"/>
        <end position="533"/>
    </location>
</feature>
<dbReference type="Pfam" id="PF12349">
    <property type="entry name" value="Sterol-sensing"/>
    <property type="match status" value="1"/>
</dbReference>
<evidence type="ECO:0000256" key="4">
    <source>
        <dbReference type="ARBA" id="ARBA00022989"/>
    </source>
</evidence>
<keyword evidence="5 9" id="KW-0472">Membrane</keyword>
<dbReference type="GO" id="GO:0097108">
    <property type="term" value="F:hedgehog family protein binding"/>
    <property type="evidence" value="ECO:0007669"/>
    <property type="project" value="TreeGrafter"/>
</dbReference>
<comment type="caution">
    <text evidence="11">The sequence shown here is derived from an EMBL/GenBank/DDBJ whole genome shotgun (WGS) entry which is preliminary data.</text>
</comment>
<dbReference type="PROSITE" id="PS50156">
    <property type="entry name" value="SSD"/>
    <property type="match status" value="1"/>
</dbReference>
<comment type="similarity">
    <text evidence="2">Belongs to the patched family.</text>
</comment>
<feature type="transmembrane region" description="Helical" evidence="9">
    <location>
        <begin position="987"/>
        <end position="1008"/>
    </location>
</feature>
<dbReference type="InterPro" id="IPR053958">
    <property type="entry name" value="HMGCR/SNAP/NPC1-like_SSD"/>
</dbReference>
<dbReference type="FunFam" id="1.20.1640.10:FF:000003">
    <property type="entry name" value="protein patched homolog 1"/>
    <property type="match status" value="1"/>
</dbReference>
<evidence type="ECO:0000256" key="7">
    <source>
        <dbReference type="ARBA" id="ARBA00023180"/>
    </source>
</evidence>
<dbReference type="GO" id="GO:0045879">
    <property type="term" value="P:negative regulation of smoothened signaling pathway"/>
    <property type="evidence" value="ECO:0007669"/>
    <property type="project" value="TreeGrafter"/>
</dbReference>
<evidence type="ECO:0000256" key="1">
    <source>
        <dbReference type="ARBA" id="ARBA00004141"/>
    </source>
</evidence>
<dbReference type="PANTHER" id="PTHR46022">
    <property type="entry name" value="PROTEIN PATCHED"/>
    <property type="match status" value="1"/>
</dbReference>
<dbReference type="EMBL" id="JAPTMU010000010">
    <property type="protein sequence ID" value="KAJ4936238.1"/>
    <property type="molecule type" value="Genomic_DNA"/>
</dbReference>
<dbReference type="GO" id="GO:0005886">
    <property type="term" value="C:plasma membrane"/>
    <property type="evidence" value="ECO:0007669"/>
    <property type="project" value="TreeGrafter"/>
</dbReference>
<dbReference type="PANTHER" id="PTHR46022:SF3">
    <property type="entry name" value="PROTEIN PATCHED HOMOLOG 2"/>
    <property type="match status" value="1"/>
</dbReference>
<sequence>AVPWLGNAIGQDRAEDPEWGTVLILKPDVRSRTFQLLVMGGSGGEEMTEVGGDREPATGWGRCREREEMTGSRVSTELRYTKEKQGEESVFTSQMLIQTPKEDGTNILTQEALLVHMEAALSASKVQVSLFGKSWDLNKICYKSGVPIIENVMIERMIDKLFPCMIITPLDCFWEGAKLQGGSAYLPGMPDIQWMNLDPVKLMEELSQFTSLEGFKEMLDKAQVGHAYMNRPCLDPSDPDCPLSAPNKELGESPDIAGRLQGGCHGFSRKFMHWQEELILGGRVKSSQDILLSAEALQTMFLLMSPKQLYEHFKDDYEIHDINWNEDKATAILESWQRKFVEVVHQSIPSNSSQSIQGFSTTTLNDIMKSFSDVSVIRVAGGYLLMLAYACVTMLRWDCSKSQGAVGLAGVLLVALSVAAGLGLCSLLGLSFNAATTQVLPFLALGIGVDDMFLLAHSFTVAGTNIPFKERTGDCLRRTGTSVALTSINNMIAFFMAALVPIPALRAFSLQAAIVVVFNFAMVLLIFPAILSLDLHRREDKRLDVLCCLYSPCSDRVIHLSPHELSDAEQPPTPTTATTHTHQYSAGSTITTSTQITTTVQAFTQCDAAGQHIVTILPPTSQISTSPPSIIVCPTSHPQAVTPSPTTTSVPDPYGSQLFTPTSSSTRDLLAQVEDSKSGKECVPLPFMHWNLSSFARDKYAPLLLKPKSKAIVVVLFLGLLGLSLYGTTMVHDGLYLTDIVPRDTKEYDFIDAQFKYFSFYNMYLVTMDGFDYARSQRLLIQLHNAFNSVKYVVRDSDSKLPRMWLHYFQDWLRGLQSAFDADWLAGRITSDSYRNGTEDGALAYKLLIQTGSKKEPFNYSQLTARRLVDAEGLIPAEVFYIYLTVWVSNDPLGYAASQANFYPHPREWIHDKYDTTGENLRIPAAEPLEFAQFPFYLNGLRQASDFVEAIESVRSICDEFSRKGVLNYPNGYPFLFWEQYIGLRHWFLLAISVVLACTFLVCAMLLLNPWTAGIIVFILAMMTVELFGIMGLIGIKLSAIPVVILIASVGIGVEFTVHIALLFLVACLHPWPPQSSTEMHAHAKKRTHSLKNRERQVLYFFAVLAILTLLGMLNGLVLLPVLLSLMGPPSEVTLVDNASRLPAPSPEPPLPPPMIHHGYYTGHHNPRVSRQQAFSESSDSEYYSEMTTTSGIGEEDYKYCDRSAYIESGVPTATSHILLEASKNPSFPKLTVVKPFRENAAGTGGRIEPLNESSHNGSQVTCWDGNKQPGLQRLSAQHLPSDRPHLHGRTCQSGPRLQNGRGPQPNRTKGPSYTNSSSALPMQQVSMGGPVTTVTATASVTVAVHPTLPGAAYQGYMHEGFETDSESDYFEAAKRTRGDKTNFSSCKRDSLELQDLEATQSQTEHTLCKTQGGLRIQVIKDC</sequence>
<comment type="subcellular location">
    <subcellularLocation>
        <location evidence="1">Membrane</location>
        <topology evidence="1">Multi-pass membrane protein</topology>
    </subcellularLocation>
</comment>
<dbReference type="SUPFAM" id="SSF82866">
    <property type="entry name" value="Multidrug efflux transporter AcrB transmembrane domain"/>
    <property type="match status" value="2"/>
</dbReference>
<feature type="compositionally biased region" description="Polar residues" evidence="8">
    <location>
        <begin position="1252"/>
        <end position="1262"/>
    </location>
</feature>
<evidence type="ECO:0000313" key="11">
    <source>
        <dbReference type="EMBL" id="KAJ4936238.1"/>
    </source>
</evidence>
<feature type="transmembrane region" description="Helical" evidence="9">
    <location>
        <begin position="483"/>
        <end position="502"/>
    </location>
</feature>
<accession>A0AAD6B3V8</accession>
<evidence type="ECO:0000256" key="8">
    <source>
        <dbReference type="SAM" id="MobiDB-lite"/>
    </source>
</evidence>
<dbReference type="Proteomes" id="UP001219934">
    <property type="component" value="Unassembled WGS sequence"/>
</dbReference>
<keyword evidence="6" id="KW-0675">Receptor</keyword>
<dbReference type="GO" id="GO:0005119">
    <property type="term" value="F:smoothened binding"/>
    <property type="evidence" value="ECO:0007669"/>
    <property type="project" value="TreeGrafter"/>
</dbReference>
<dbReference type="Gene3D" id="1.20.1640.10">
    <property type="entry name" value="Multidrug efflux transporter AcrB transmembrane domain"/>
    <property type="match status" value="1"/>
</dbReference>
<feature type="non-terminal residue" evidence="11">
    <location>
        <position position="1423"/>
    </location>
</feature>
<name>A0AAD6B3V8_9TELE</name>
<reference evidence="11" key="1">
    <citation type="submission" date="2022-11" db="EMBL/GenBank/DDBJ databases">
        <title>Chromosome-level genome of Pogonophryne albipinna.</title>
        <authorList>
            <person name="Jo E."/>
        </authorList>
    </citation>
    <scope>NUCLEOTIDE SEQUENCE</scope>
    <source>
        <strain evidence="11">SGF0006</strain>
        <tissue evidence="11">Muscle</tissue>
    </source>
</reference>
<keyword evidence="7" id="KW-0325">Glycoprotein</keyword>
<dbReference type="InterPro" id="IPR004766">
    <property type="entry name" value="TM_rcpt_patched"/>
</dbReference>
<feature type="transmembrane region" description="Helical" evidence="9">
    <location>
        <begin position="407"/>
        <end position="430"/>
    </location>
</feature>
<keyword evidence="3 9" id="KW-0812">Transmembrane</keyword>
<protein>
    <recommendedName>
        <fullName evidence="10">SSD domain-containing protein</fullName>
    </recommendedName>
</protein>
<evidence type="ECO:0000256" key="9">
    <source>
        <dbReference type="SAM" id="Phobius"/>
    </source>
</evidence>
<keyword evidence="4 9" id="KW-1133">Transmembrane helix</keyword>
<proteinExistence type="inferred from homology"/>
<evidence type="ECO:0000256" key="3">
    <source>
        <dbReference type="ARBA" id="ARBA00022692"/>
    </source>
</evidence>
<feature type="transmembrane region" description="Helical" evidence="9">
    <location>
        <begin position="1098"/>
        <end position="1124"/>
    </location>
</feature>
<evidence type="ECO:0000256" key="2">
    <source>
        <dbReference type="ARBA" id="ARBA00005585"/>
    </source>
</evidence>
<gene>
    <name evidence="11" type="ORF">JOQ06_000840</name>
</gene>
<feature type="transmembrane region" description="Helical" evidence="9">
    <location>
        <begin position="442"/>
        <end position="462"/>
    </location>
</feature>